<dbReference type="EMBL" id="JNBR01000404">
    <property type="protein sequence ID" value="OQR93529.1"/>
    <property type="molecule type" value="Genomic_DNA"/>
</dbReference>
<evidence type="ECO:0000256" key="1">
    <source>
        <dbReference type="SAM" id="Coils"/>
    </source>
</evidence>
<gene>
    <name evidence="3" type="ORF">ACHHYP_02457</name>
</gene>
<reference evidence="3 4" key="1">
    <citation type="journal article" date="2014" name="Genome Biol. Evol.">
        <title>The secreted proteins of Achlya hypogyna and Thraustotheca clavata identify the ancestral oomycete secretome and reveal gene acquisitions by horizontal gene transfer.</title>
        <authorList>
            <person name="Misner I."/>
            <person name="Blouin N."/>
            <person name="Leonard G."/>
            <person name="Richards T.A."/>
            <person name="Lane C.E."/>
        </authorList>
    </citation>
    <scope>NUCLEOTIDE SEQUENCE [LARGE SCALE GENOMIC DNA]</scope>
    <source>
        <strain evidence="3 4">ATCC 48635</strain>
    </source>
</reference>
<comment type="caution">
    <text evidence="3">The sequence shown here is derived from an EMBL/GenBank/DDBJ whole genome shotgun (WGS) entry which is preliminary data.</text>
</comment>
<dbReference type="AlphaFoldDB" id="A0A1V9Z6B6"/>
<keyword evidence="1" id="KW-0175">Coiled coil</keyword>
<feature type="region of interest" description="Disordered" evidence="2">
    <location>
        <begin position="288"/>
        <end position="307"/>
    </location>
</feature>
<feature type="compositionally biased region" description="Low complexity" evidence="2">
    <location>
        <begin position="45"/>
        <end position="65"/>
    </location>
</feature>
<feature type="region of interest" description="Disordered" evidence="2">
    <location>
        <begin position="31"/>
        <end position="74"/>
    </location>
</feature>
<evidence type="ECO:0000313" key="3">
    <source>
        <dbReference type="EMBL" id="OQR93529.1"/>
    </source>
</evidence>
<feature type="coiled-coil region" evidence="1">
    <location>
        <begin position="317"/>
        <end position="384"/>
    </location>
</feature>
<organism evidence="3 4">
    <name type="scientific">Achlya hypogyna</name>
    <name type="common">Oomycete</name>
    <name type="synonym">Protoachlya hypogyna</name>
    <dbReference type="NCBI Taxonomy" id="1202772"/>
    <lineage>
        <taxon>Eukaryota</taxon>
        <taxon>Sar</taxon>
        <taxon>Stramenopiles</taxon>
        <taxon>Oomycota</taxon>
        <taxon>Saprolegniomycetes</taxon>
        <taxon>Saprolegniales</taxon>
        <taxon>Achlyaceae</taxon>
        <taxon>Achlya</taxon>
    </lineage>
</organism>
<evidence type="ECO:0000313" key="4">
    <source>
        <dbReference type="Proteomes" id="UP000243579"/>
    </source>
</evidence>
<evidence type="ECO:0000256" key="2">
    <source>
        <dbReference type="SAM" id="MobiDB-lite"/>
    </source>
</evidence>
<feature type="coiled-coil region" evidence="1">
    <location>
        <begin position="175"/>
        <end position="262"/>
    </location>
</feature>
<protein>
    <submittedName>
        <fullName evidence="3">Uncharacterized protein</fullName>
    </submittedName>
</protein>
<dbReference type="OrthoDB" id="76478at2759"/>
<accession>A0A1V9Z6B6</accession>
<dbReference type="Proteomes" id="UP000243579">
    <property type="component" value="Unassembled WGS sequence"/>
</dbReference>
<name>A0A1V9Z6B6_ACHHY</name>
<proteinExistence type="predicted"/>
<keyword evidence="4" id="KW-1185">Reference proteome</keyword>
<sequence length="611" mass="68570">MDAKRGKSKLKEIESDGALASISEVVAAKVMVSRRRSTRPPQSKTAPAAAPEAVVETSTQQQQQSPEEKGMPPDQVARLVQRLSASQDRLAKLTRIEKAIADFHDEITSCPEDPDATDKLATAHRRAPPTGDGDTLAVINSLRTYMRVQRGFKEDYEKTLKISLKTATVAQKLEETHARDELNRLQKAHEALKLEREVIIVQMEQTEQGRALLVQEGLDAVERERAVIEQLRAELAATNIELGKAQERAQALAKALDEKTTDANTLTYEVATLKHTVHELEFGMNRRRSSTGLSTTSVQQSTSPRKTSAAIVGASELRQAHMKISQLETELATSRDTITDLKQRVQSLKTSLHSSVVNKAQKEAQRLRDREQHKDEQIAELETALLKTKSRLHEKDSRLAALKTEYDKIFTALQKENQQKALGNSPPKVSNEDANRIANENVYVTEYYKTRHEHQAQEILTLRKQIKKLLSLEHKQYFDQHQRAKEHARLEQNYDDLKRQLQETVAKAATDQKIAEAAHTTRLPSSAFLCDDLNKLLARHEFLEAFYRDHFNDMRMTTVNVTMDTPPPALLRSASTSSVLSAIKTRPKSAGAIKPKGIGTTRQSFRVGALL</sequence>
<feature type="coiled-coil region" evidence="1">
    <location>
        <begin position="480"/>
        <end position="507"/>
    </location>
</feature>